<dbReference type="PANTHER" id="PTHR46663:SF3">
    <property type="entry name" value="SLL0267 PROTEIN"/>
    <property type="match status" value="1"/>
</dbReference>
<proteinExistence type="predicted"/>
<organism evidence="4 5">
    <name type="scientific">Acidihalobacter aeolianus</name>
    <dbReference type="NCBI Taxonomy" id="2792603"/>
    <lineage>
        <taxon>Bacteria</taxon>
        <taxon>Pseudomonadati</taxon>
        <taxon>Pseudomonadota</taxon>
        <taxon>Gammaproteobacteria</taxon>
        <taxon>Chromatiales</taxon>
        <taxon>Ectothiorhodospiraceae</taxon>
        <taxon>Acidihalobacter</taxon>
    </lineage>
</organism>
<feature type="domain" description="PAS" evidence="2">
    <location>
        <begin position="4"/>
        <end position="74"/>
    </location>
</feature>
<dbReference type="Pfam" id="PF00989">
    <property type="entry name" value="PAS"/>
    <property type="match status" value="1"/>
</dbReference>
<name>A0A1D8K5K2_9GAMM</name>
<dbReference type="InterPro" id="IPR029787">
    <property type="entry name" value="Nucleotide_cyclase"/>
</dbReference>
<dbReference type="SMART" id="SM00267">
    <property type="entry name" value="GGDEF"/>
    <property type="match status" value="1"/>
</dbReference>
<dbReference type="Gene3D" id="3.30.450.20">
    <property type="entry name" value="PAS domain"/>
    <property type="match status" value="1"/>
</dbReference>
<dbReference type="InterPro" id="IPR043128">
    <property type="entry name" value="Rev_trsase/Diguanyl_cyclase"/>
</dbReference>
<dbReference type="RefSeq" id="WP_070071819.1">
    <property type="nucleotide sequence ID" value="NZ_CP017448.1"/>
</dbReference>
<accession>A0A1D8K5K2</accession>
<dbReference type="PANTHER" id="PTHR46663">
    <property type="entry name" value="DIGUANYLATE CYCLASE DGCT-RELATED"/>
    <property type="match status" value="1"/>
</dbReference>
<dbReference type="InterPro" id="IPR013767">
    <property type="entry name" value="PAS_fold"/>
</dbReference>
<dbReference type="CDD" id="cd00130">
    <property type="entry name" value="PAS"/>
    <property type="match status" value="1"/>
</dbReference>
<dbReference type="KEGG" id="aaeo:BJI67_03285"/>
<evidence type="ECO:0000313" key="5">
    <source>
        <dbReference type="Proteomes" id="UP000095342"/>
    </source>
</evidence>
<dbReference type="SUPFAM" id="SSF55785">
    <property type="entry name" value="PYP-like sensor domain (PAS domain)"/>
    <property type="match status" value="1"/>
</dbReference>
<dbReference type="GO" id="GO:0006355">
    <property type="term" value="P:regulation of DNA-templated transcription"/>
    <property type="evidence" value="ECO:0007669"/>
    <property type="project" value="InterPro"/>
</dbReference>
<gene>
    <name evidence="4" type="ORF">BJI67_03285</name>
</gene>
<dbReference type="SUPFAM" id="SSF55073">
    <property type="entry name" value="Nucleotide cyclase"/>
    <property type="match status" value="1"/>
</dbReference>
<feature type="domain" description="GGDEF" evidence="3">
    <location>
        <begin position="315"/>
        <end position="446"/>
    </location>
</feature>
<dbReference type="Gene3D" id="3.30.450.40">
    <property type="match status" value="1"/>
</dbReference>
<dbReference type="EMBL" id="CP017448">
    <property type="protein sequence ID" value="AOV16225.1"/>
    <property type="molecule type" value="Genomic_DNA"/>
</dbReference>
<dbReference type="NCBIfam" id="TIGR00229">
    <property type="entry name" value="sensory_box"/>
    <property type="match status" value="1"/>
</dbReference>
<dbReference type="PROSITE" id="PS50887">
    <property type="entry name" value="GGDEF"/>
    <property type="match status" value="1"/>
</dbReference>
<dbReference type="InterPro" id="IPR029016">
    <property type="entry name" value="GAF-like_dom_sf"/>
</dbReference>
<dbReference type="PROSITE" id="PS50112">
    <property type="entry name" value="PAS"/>
    <property type="match status" value="1"/>
</dbReference>
<dbReference type="InterPro" id="IPR052163">
    <property type="entry name" value="DGC-Regulatory_Protein"/>
</dbReference>
<dbReference type="Pfam" id="PF00990">
    <property type="entry name" value="GGDEF"/>
    <property type="match status" value="1"/>
</dbReference>
<keyword evidence="5" id="KW-1185">Reference proteome</keyword>
<evidence type="ECO:0000313" key="4">
    <source>
        <dbReference type="EMBL" id="AOV16225.1"/>
    </source>
</evidence>
<dbReference type="NCBIfam" id="TIGR00254">
    <property type="entry name" value="GGDEF"/>
    <property type="match status" value="1"/>
</dbReference>
<reference evidence="4 5" key="1">
    <citation type="submission" date="2016-09" db="EMBL/GenBank/DDBJ databases">
        <title>Acidihalobacter prosperus V6 (DSM14174).</title>
        <authorList>
            <person name="Khaleque H.N."/>
            <person name="Ramsay J.P."/>
            <person name="Murphy R.J.T."/>
            <person name="Kaksonen A.H."/>
            <person name="Boxall N.J."/>
            <person name="Watkin E.L.J."/>
        </authorList>
    </citation>
    <scope>NUCLEOTIDE SEQUENCE [LARGE SCALE GENOMIC DNA]</scope>
    <source>
        <strain evidence="4 5">V6</strain>
    </source>
</reference>
<dbReference type="InterPro" id="IPR003018">
    <property type="entry name" value="GAF"/>
</dbReference>
<dbReference type="InterPro" id="IPR000014">
    <property type="entry name" value="PAS"/>
</dbReference>
<dbReference type="GO" id="GO:0003824">
    <property type="term" value="F:catalytic activity"/>
    <property type="evidence" value="ECO:0007669"/>
    <property type="project" value="UniProtKB-ARBA"/>
</dbReference>
<dbReference type="CDD" id="cd01949">
    <property type="entry name" value="GGDEF"/>
    <property type="match status" value="1"/>
</dbReference>
<dbReference type="AlphaFoldDB" id="A0A1D8K5K2"/>
<dbReference type="InterPro" id="IPR000160">
    <property type="entry name" value="GGDEF_dom"/>
</dbReference>
<dbReference type="SMART" id="SM00065">
    <property type="entry name" value="GAF"/>
    <property type="match status" value="1"/>
</dbReference>
<evidence type="ECO:0000256" key="1">
    <source>
        <dbReference type="ARBA" id="ARBA00001946"/>
    </source>
</evidence>
<dbReference type="SMART" id="SM00091">
    <property type="entry name" value="PAS"/>
    <property type="match status" value="1"/>
</dbReference>
<comment type="cofactor">
    <cofactor evidence="1">
        <name>Mg(2+)</name>
        <dbReference type="ChEBI" id="CHEBI:18420"/>
    </cofactor>
</comment>
<sequence>MNLDATVHAKIMDMLLDTICVVDEDGRFMYVSASSEKLLGYRPEELLGRNMIELVHPEDRERTLAAADEIMADEEKPHFENRYIRKDGSIVHIMWSARWSMSDRLRIAVARDVTEVRRVARLKSALYQISEAAHAAESLAVLYRKIHQIIAELLPAESFCVALCDPASADGVLEFPYWADARAAAPGRRTTASADAHLNEVIRSGRPLLACVLRCTEHADGTPNADWLGAPLISQGRVMGALAVRTRTPALRYTEENRDLLQFVSTQIATAIERKRAQTQLQHMAGHDPLTGLPNRMLFQDRLEAALRRAQRDSERLALLYIDLDGFKEINDSLGHETGDRMLCEVAQRLKGCVRAQDTVGRMGGDEFTVLLPNIGGKAEVHELVAKVRSMLMRPLELDGRVHRVGASIGAAVYPDQAFDGEHLMRLADKAMYAQKRYDDHASRTV</sequence>
<dbReference type="Proteomes" id="UP000095342">
    <property type="component" value="Chromosome"/>
</dbReference>
<evidence type="ECO:0000259" key="3">
    <source>
        <dbReference type="PROSITE" id="PS50887"/>
    </source>
</evidence>
<dbReference type="Gene3D" id="3.30.70.270">
    <property type="match status" value="1"/>
</dbReference>
<dbReference type="Pfam" id="PF01590">
    <property type="entry name" value="GAF"/>
    <property type="match status" value="1"/>
</dbReference>
<dbReference type="FunFam" id="3.30.70.270:FF:000001">
    <property type="entry name" value="Diguanylate cyclase domain protein"/>
    <property type="match status" value="1"/>
</dbReference>
<evidence type="ECO:0000259" key="2">
    <source>
        <dbReference type="PROSITE" id="PS50112"/>
    </source>
</evidence>
<protein>
    <recommendedName>
        <fullName evidence="6">Diguanylate cyclase</fullName>
    </recommendedName>
</protein>
<dbReference type="InterPro" id="IPR035965">
    <property type="entry name" value="PAS-like_dom_sf"/>
</dbReference>
<evidence type="ECO:0008006" key="6">
    <source>
        <dbReference type="Google" id="ProtNLM"/>
    </source>
</evidence>
<dbReference type="SUPFAM" id="SSF55781">
    <property type="entry name" value="GAF domain-like"/>
    <property type="match status" value="1"/>
</dbReference>